<dbReference type="NCBIfam" id="TIGR02532">
    <property type="entry name" value="IV_pilin_GFxxxE"/>
    <property type="match status" value="1"/>
</dbReference>
<sequence length="397" mass="43529">MKALHRRSGFTLVELLVVIAIIGVLVGLLLPAVQAAREAARRMSCSNNFKQIGLGMHNYHAAYNMLPMNFGGTEDSGGTWSADKCNFKQLSWLVGVLPFIEQQALWEEISNPLATNRDGSARTTPFPPMGGIPWNTNYRPWFTNVGSYRCPSDPELPTADSIGFTNYAACHGDSFWEQTHVGIEDNGNSHADPVWGERNAKRFSRGVFSAKHFTGFRDILDGTANTIMAGEIVVDNGQKEIVGTAIRAGDAVHSTAPGAWANNAAATPAIDPQRPQFYTFEHGEFNVPERDRGRGRMWTSGREQSSRFHTIRPPNSYNVMRWWDNHGMWGASSRHQGGCHVLMADGAVKFITDSIDTGNQNALPIGPSDRGLGEESPYGVWGAAGTIRGKETSSLFE</sequence>
<dbReference type="EMBL" id="SJPM01000009">
    <property type="protein sequence ID" value="TWT93722.1"/>
    <property type="molecule type" value="Genomic_DNA"/>
</dbReference>
<evidence type="ECO:0000313" key="3">
    <source>
        <dbReference type="EMBL" id="TWT93722.1"/>
    </source>
</evidence>
<dbReference type="RefSeq" id="WP_146579562.1">
    <property type="nucleotide sequence ID" value="NZ_SJPM01000009.1"/>
</dbReference>
<dbReference type="Pfam" id="PF07963">
    <property type="entry name" value="N_methyl"/>
    <property type="match status" value="1"/>
</dbReference>
<dbReference type="PANTHER" id="PTHR30093">
    <property type="entry name" value="GENERAL SECRETION PATHWAY PROTEIN G"/>
    <property type="match status" value="1"/>
</dbReference>
<organism evidence="3 4">
    <name type="scientific">Neorhodopirellula pilleata</name>
    <dbReference type="NCBI Taxonomy" id="2714738"/>
    <lineage>
        <taxon>Bacteria</taxon>
        <taxon>Pseudomonadati</taxon>
        <taxon>Planctomycetota</taxon>
        <taxon>Planctomycetia</taxon>
        <taxon>Pirellulales</taxon>
        <taxon>Pirellulaceae</taxon>
        <taxon>Neorhodopirellula</taxon>
    </lineage>
</organism>
<name>A0A5C6A1K7_9BACT</name>
<dbReference type="Gene3D" id="3.30.700.10">
    <property type="entry name" value="Glycoprotein, Type 4 Pilin"/>
    <property type="match status" value="1"/>
</dbReference>
<feature type="region of interest" description="Disordered" evidence="1">
    <location>
        <begin position="291"/>
        <end position="310"/>
    </location>
</feature>
<dbReference type="OrthoDB" id="241541at2"/>
<gene>
    <name evidence="3" type="ORF">Pla100_42400</name>
</gene>
<accession>A0A5C6A1K7</accession>
<dbReference type="InterPro" id="IPR045584">
    <property type="entry name" value="Pilin-like"/>
</dbReference>
<dbReference type="InterPro" id="IPR027558">
    <property type="entry name" value="Pre_pil_HX9DG_C"/>
</dbReference>
<dbReference type="PROSITE" id="PS00409">
    <property type="entry name" value="PROKAR_NTER_METHYL"/>
    <property type="match status" value="1"/>
</dbReference>
<feature type="domain" description="DUF1559" evidence="2">
    <location>
        <begin position="34"/>
        <end position="357"/>
    </location>
</feature>
<evidence type="ECO:0000256" key="1">
    <source>
        <dbReference type="SAM" id="MobiDB-lite"/>
    </source>
</evidence>
<evidence type="ECO:0000259" key="2">
    <source>
        <dbReference type="Pfam" id="PF07596"/>
    </source>
</evidence>
<reference evidence="3 4" key="1">
    <citation type="submission" date="2019-02" db="EMBL/GenBank/DDBJ databases">
        <title>Deep-cultivation of Planctomycetes and their phenomic and genomic characterization uncovers novel biology.</title>
        <authorList>
            <person name="Wiegand S."/>
            <person name="Jogler M."/>
            <person name="Boedeker C."/>
            <person name="Pinto D."/>
            <person name="Vollmers J."/>
            <person name="Rivas-Marin E."/>
            <person name="Kohn T."/>
            <person name="Peeters S.H."/>
            <person name="Heuer A."/>
            <person name="Rast P."/>
            <person name="Oberbeckmann S."/>
            <person name="Bunk B."/>
            <person name="Jeske O."/>
            <person name="Meyerdierks A."/>
            <person name="Storesund J.E."/>
            <person name="Kallscheuer N."/>
            <person name="Luecker S."/>
            <person name="Lage O.M."/>
            <person name="Pohl T."/>
            <person name="Merkel B.J."/>
            <person name="Hornburger P."/>
            <person name="Mueller R.-W."/>
            <person name="Bruemmer F."/>
            <person name="Labrenz M."/>
            <person name="Spormann A.M."/>
            <person name="Op Den Camp H."/>
            <person name="Overmann J."/>
            <person name="Amann R."/>
            <person name="Jetten M.S.M."/>
            <person name="Mascher T."/>
            <person name="Medema M.H."/>
            <person name="Devos D.P."/>
            <person name="Kaster A.-K."/>
            <person name="Ovreas L."/>
            <person name="Rohde M."/>
            <person name="Galperin M.Y."/>
            <person name="Jogler C."/>
        </authorList>
    </citation>
    <scope>NUCLEOTIDE SEQUENCE [LARGE SCALE GENOMIC DNA]</scope>
    <source>
        <strain evidence="3 4">Pla100</strain>
    </source>
</reference>
<dbReference type="AlphaFoldDB" id="A0A5C6A1K7"/>
<evidence type="ECO:0000313" key="4">
    <source>
        <dbReference type="Proteomes" id="UP000316213"/>
    </source>
</evidence>
<dbReference type="InterPro" id="IPR011453">
    <property type="entry name" value="DUF1559"/>
</dbReference>
<dbReference type="Proteomes" id="UP000316213">
    <property type="component" value="Unassembled WGS sequence"/>
</dbReference>
<dbReference type="Pfam" id="PF07596">
    <property type="entry name" value="SBP_bac_10"/>
    <property type="match status" value="1"/>
</dbReference>
<dbReference type="NCBIfam" id="TIGR04294">
    <property type="entry name" value="pre_pil_HX9DG"/>
    <property type="match status" value="1"/>
</dbReference>
<keyword evidence="4" id="KW-1185">Reference proteome</keyword>
<dbReference type="SUPFAM" id="SSF54523">
    <property type="entry name" value="Pili subunits"/>
    <property type="match status" value="1"/>
</dbReference>
<protein>
    <recommendedName>
        <fullName evidence="2">DUF1559 domain-containing protein</fullName>
    </recommendedName>
</protein>
<comment type="caution">
    <text evidence="3">The sequence shown here is derived from an EMBL/GenBank/DDBJ whole genome shotgun (WGS) entry which is preliminary data.</text>
</comment>
<dbReference type="PANTHER" id="PTHR30093:SF2">
    <property type="entry name" value="TYPE II SECRETION SYSTEM PROTEIN H"/>
    <property type="match status" value="1"/>
</dbReference>
<dbReference type="InterPro" id="IPR012902">
    <property type="entry name" value="N_methyl_site"/>
</dbReference>
<proteinExistence type="predicted"/>